<sequence length="216" mass="23944">MWYGLSTASRALRRHRGHVSLAARGKLARNSTNPAIFQVLSRLLFLIQRWRPYTMTPRTSSLPYPLAPSRTHPPTKHTSSPIPAPPIPHRAAESPLLVRRSKRARCSPAPSRISPRSRRRRRIFRRVSPRTCPRQAPNPPSPRCLHPPRPSTSVTAPLCPTPNPPPSLTAKTPPAAAPSMWGTALPYRTPSPRPSPTPNPANPRPQRATRPPSARP</sequence>
<dbReference type="Proteomes" id="UP001218188">
    <property type="component" value="Unassembled WGS sequence"/>
</dbReference>
<comment type="caution">
    <text evidence="2">The sequence shown here is derived from an EMBL/GenBank/DDBJ whole genome shotgun (WGS) entry which is preliminary data.</text>
</comment>
<evidence type="ECO:0000313" key="3">
    <source>
        <dbReference type="Proteomes" id="UP001218188"/>
    </source>
</evidence>
<feature type="compositionally biased region" description="Basic residues" evidence="1">
    <location>
        <begin position="115"/>
        <end position="128"/>
    </location>
</feature>
<accession>A0AAD6WPJ3</accession>
<evidence type="ECO:0000313" key="2">
    <source>
        <dbReference type="EMBL" id="KAJ7016179.1"/>
    </source>
</evidence>
<proteinExistence type="predicted"/>
<feature type="non-terminal residue" evidence="2">
    <location>
        <position position="1"/>
    </location>
</feature>
<organism evidence="2 3">
    <name type="scientific">Mycena alexandri</name>
    <dbReference type="NCBI Taxonomy" id="1745969"/>
    <lineage>
        <taxon>Eukaryota</taxon>
        <taxon>Fungi</taxon>
        <taxon>Dikarya</taxon>
        <taxon>Basidiomycota</taxon>
        <taxon>Agaricomycotina</taxon>
        <taxon>Agaricomycetes</taxon>
        <taxon>Agaricomycetidae</taxon>
        <taxon>Agaricales</taxon>
        <taxon>Marasmiineae</taxon>
        <taxon>Mycenaceae</taxon>
        <taxon>Mycena</taxon>
    </lineage>
</organism>
<evidence type="ECO:0000256" key="1">
    <source>
        <dbReference type="SAM" id="MobiDB-lite"/>
    </source>
</evidence>
<dbReference type="EMBL" id="JARJCM010000573">
    <property type="protein sequence ID" value="KAJ7016179.1"/>
    <property type="molecule type" value="Genomic_DNA"/>
</dbReference>
<keyword evidence="3" id="KW-1185">Reference proteome</keyword>
<feature type="compositionally biased region" description="Low complexity" evidence="1">
    <location>
        <begin position="204"/>
        <end position="216"/>
    </location>
</feature>
<name>A0AAD6WPJ3_9AGAR</name>
<dbReference type="AlphaFoldDB" id="A0AAD6WPJ3"/>
<feature type="region of interest" description="Disordered" evidence="1">
    <location>
        <begin position="58"/>
        <end position="216"/>
    </location>
</feature>
<gene>
    <name evidence="2" type="ORF">C8F04DRAFT_1245664</name>
</gene>
<protein>
    <submittedName>
        <fullName evidence="2">Uncharacterized protein</fullName>
    </submittedName>
</protein>
<feature type="compositionally biased region" description="Pro residues" evidence="1">
    <location>
        <begin position="136"/>
        <end position="150"/>
    </location>
</feature>
<reference evidence="2" key="1">
    <citation type="submission" date="2023-03" db="EMBL/GenBank/DDBJ databases">
        <title>Massive genome expansion in bonnet fungi (Mycena s.s.) driven by repeated elements and novel gene families across ecological guilds.</title>
        <authorList>
            <consortium name="Lawrence Berkeley National Laboratory"/>
            <person name="Harder C.B."/>
            <person name="Miyauchi S."/>
            <person name="Viragh M."/>
            <person name="Kuo A."/>
            <person name="Thoen E."/>
            <person name="Andreopoulos B."/>
            <person name="Lu D."/>
            <person name="Skrede I."/>
            <person name="Drula E."/>
            <person name="Henrissat B."/>
            <person name="Morin E."/>
            <person name="Kohler A."/>
            <person name="Barry K."/>
            <person name="LaButti K."/>
            <person name="Morin E."/>
            <person name="Salamov A."/>
            <person name="Lipzen A."/>
            <person name="Mereny Z."/>
            <person name="Hegedus B."/>
            <person name="Baldrian P."/>
            <person name="Stursova M."/>
            <person name="Weitz H."/>
            <person name="Taylor A."/>
            <person name="Grigoriev I.V."/>
            <person name="Nagy L.G."/>
            <person name="Martin F."/>
            <person name="Kauserud H."/>
        </authorList>
    </citation>
    <scope>NUCLEOTIDE SEQUENCE</scope>
    <source>
        <strain evidence="2">CBHHK200</strain>
    </source>
</reference>
<dbReference type="PRINTS" id="PR01217">
    <property type="entry name" value="PRICHEXTENSN"/>
</dbReference>
<feature type="compositionally biased region" description="Pro residues" evidence="1">
    <location>
        <begin position="189"/>
        <end position="203"/>
    </location>
</feature>